<dbReference type="InterPro" id="IPR051121">
    <property type="entry name" value="FAH"/>
</dbReference>
<evidence type="ECO:0000259" key="3">
    <source>
        <dbReference type="Pfam" id="PF01557"/>
    </source>
</evidence>
<dbReference type="InterPro" id="IPR036663">
    <property type="entry name" value="Fumarylacetoacetase_C_sf"/>
</dbReference>
<evidence type="ECO:0000313" key="4">
    <source>
        <dbReference type="EMBL" id="MFC5747465.1"/>
    </source>
</evidence>
<organism evidence="4 5">
    <name type="scientific">Actinomadura rugatobispora</name>
    <dbReference type="NCBI Taxonomy" id="1994"/>
    <lineage>
        <taxon>Bacteria</taxon>
        <taxon>Bacillati</taxon>
        <taxon>Actinomycetota</taxon>
        <taxon>Actinomycetes</taxon>
        <taxon>Streptosporangiales</taxon>
        <taxon>Thermomonosporaceae</taxon>
        <taxon>Actinomadura</taxon>
    </lineage>
</organism>
<name>A0ABW1A2P1_9ACTN</name>
<feature type="domain" description="Fumarylacetoacetase-like C-terminal" evidence="3">
    <location>
        <begin position="73"/>
        <end position="276"/>
    </location>
</feature>
<dbReference type="GO" id="GO:0016787">
    <property type="term" value="F:hydrolase activity"/>
    <property type="evidence" value="ECO:0007669"/>
    <property type="project" value="UniProtKB-KW"/>
</dbReference>
<dbReference type="EMBL" id="JBHSON010000022">
    <property type="protein sequence ID" value="MFC5747465.1"/>
    <property type="molecule type" value="Genomic_DNA"/>
</dbReference>
<dbReference type="PANTHER" id="PTHR42796:SF4">
    <property type="entry name" value="FUMARYLACETOACETATE HYDROLASE DOMAIN-CONTAINING PROTEIN 2A"/>
    <property type="match status" value="1"/>
</dbReference>
<protein>
    <submittedName>
        <fullName evidence="4">Fumarylacetoacetate hydrolase family protein</fullName>
    </submittedName>
</protein>
<evidence type="ECO:0000313" key="5">
    <source>
        <dbReference type="Proteomes" id="UP001596074"/>
    </source>
</evidence>
<evidence type="ECO:0000256" key="1">
    <source>
        <dbReference type="ARBA" id="ARBA00010211"/>
    </source>
</evidence>
<dbReference type="InterPro" id="IPR011234">
    <property type="entry name" value="Fumarylacetoacetase-like_C"/>
</dbReference>
<dbReference type="RefSeq" id="WP_378283147.1">
    <property type="nucleotide sequence ID" value="NZ_JBHSON010000022.1"/>
</dbReference>
<dbReference type="PANTHER" id="PTHR42796">
    <property type="entry name" value="FUMARYLACETOACETATE HYDROLASE DOMAIN-CONTAINING PROTEIN 2A-RELATED"/>
    <property type="match status" value="1"/>
</dbReference>
<dbReference type="SUPFAM" id="SSF56529">
    <property type="entry name" value="FAH"/>
    <property type="match status" value="1"/>
</dbReference>
<sequence length="280" mass="29569">MRIANRNGRLVIVTAAGAIDVATASDGRFSPDPQAVYDRWEEFARWAADGPSGPGEPFSPGDLGAPVPRPRQIFAIGTNYADHAAEAGVADPGFPPTFTKFPTCLTGPDATVALPGGTVDWEVELVVVIGRRAHRVPEDRGWAHVAGVTVGQDLSERTVQMRPPMPQFSLGKSFPGFGPTGPWVVTPDELPDPDDLAIGCRLNGEQVQEARTKSLIFGVPALVHRLSSVTPLLPGDLVFTGTPGGIGGARKPPRFLAPGDELVSAVEGVGEIRTRFVQGD</sequence>
<keyword evidence="4" id="KW-0378">Hydrolase</keyword>
<comment type="caution">
    <text evidence="4">The sequence shown here is derived from an EMBL/GenBank/DDBJ whole genome shotgun (WGS) entry which is preliminary data.</text>
</comment>
<proteinExistence type="inferred from homology"/>
<dbReference type="Proteomes" id="UP001596074">
    <property type="component" value="Unassembled WGS sequence"/>
</dbReference>
<accession>A0ABW1A2P1</accession>
<dbReference type="Gene3D" id="3.90.850.10">
    <property type="entry name" value="Fumarylacetoacetase-like, C-terminal domain"/>
    <property type="match status" value="1"/>
</dbReference>
<reference evidence="5" key="1">
    <citation type="journal article" date="2019" name="Int. J. Syst. Evol. Microbiol.">
        <title>The Global Catalogue of Microorganisms (GCM) 10K type strain sequencing project: providing services to taxonomists for standard genome sequencing and annotation.</title>
        <authorList>
            <consortium name="The Broad Institute Genomics Platform"/>
            <consortium name="The Broad Institute Genome Sequencing Center for Infectious Disease"/>
            <person name="Wu L."/>
            <person name="Ma J."/>
        </authorList>
    </citation>
    <scope>NUCLEOTIDE SEQUENCE [LARGE SCALE GENOMIC DNA]</scope>
    <source>
        <strain evidence="5">KCTC 42087</strain>
    </source>
</reference>
<evidence type="ECO:0000256" key="2">
    <source>
        <dbReference type="ARBA" id="ARBA00022723"/>
    </source>
</evidence>
<keyword evidence="2" id="KW-0479">Metal-binding</keyword>
<comment type="similarity">
    <text evidence="1">Belongs to the FAH family.</text>
</comment>
<gene>
    <name evidence="4" type="ORF">ACFPZN_17685</name>
</gene>
<keyword evidence="5" id="KW-1185">Reference proteome</keyword>
<dbReference type="Pfam" id="PF01557">
    <property type="entry name" value="FAA_hydrolase"/>
    <property type="match status" value="1"/>
</dbReference>